<name>A0ABC8RYA3_9AQUA</name>
<organism evidence="1 2">
    <name type="scientific">Ilex paraguariensis</name>
    <name type="common">yerba mate</name>
    <dbReference type="NCBI Taxonomy" id="185542"/>
    <lineage>
        <taxon>Eukaryota</taxon>
        <taxon>Viridiplantae</taxon>
        <taxon>Streptophyta</taxon>
        <taxon>Embryophyta</taxon>
        <taxon>Tracheophyta</taxon>
        <taxon>Spermatophyta</taxon>
        <taxon>Magnoliopsida</taxon>
        <taxon>eudicotyledons</taxon>
        <taxon>Gunneridae</taxon>
        <taxon>Pentapetalae</taxon>
        <taxon>asterids</taxon>
        <taxon>campanulids</taxon>
        <taxon>Aquifoliales</taxon>
        <taxon>Aquifoliaceae</taxon>
        <taxon>Ilex</taxon>
    </lineage>
</organism>
<protein>
    <submittedName>
        <fullName evidence="1">Uncharacterized protein</fullName>
    </submittedName>
</protein>
<comment type="caution">
    <text evidence="1">The sequence shown here is derived from an EMBL/GenBank/DDBJ whole genome shotgun (WGS) entry which is preliminary data.</text>
</comment>
<evidence type="ECO:0000313" key="2">
    <source>
        <dbReference type="Proteomes" id="UP001642360"/>
    </source>
</evidence>
<accession>A0ABC8RYA3</accession>
<evidence type="ECO:0000313" key="1">
    <source>
        <dbReference type="EMBL" id="CAK9149663.1"/>
    </source>
</evidence>
<dbReference type="AlphaFoldDB" id="A0ABC8RYA3"/>
<proteinExistence type="predicted"/>
<dbReference type="Proteomes" id="UP001642360">
    <property type="component" value="Unassembled WGS sequence"/>
</dbReference>
<gene>
    <name evidence="1" type="ORF">ILEXP_LOCUS17724</name>
</gene>
<reference evidence="1 2" key="1">
    <citation type="submission" date="2024-02" db="EMBL/GenBank/DDBJ databases">
        <authorList>
            <person name="Vignale AGUSTIN F."/>
            <person name="Sosa J E."/>
            <person name="Modenutti C."/>
        </authorList>
    </citation>
    <scope>NUCLEOTIDE SEQUENCE [LARGE SCALE GENOMIC DNA]</scope>
</reference>
<keyword evidence="2" id="KW-1185">Reference proteome</keyword>
<sequence>MVGNADAYVHETDNGVEFNTHVEEIGGLHSVTQAPEETVETPQSRKWRNTKAISSIEALAQGLGDITRVLSEYATDWGKILDQIAHRVVIKKMMQMHII</sequence>
<dbReference type="EMBL" id="CAUOFW020001914">
    <property type="protein sequence ID" value="CAK9149663.1"/>
    <property type="molecule type" value="Genomic_DNA"/>
</dbReference>